<proteinExistence type="predicted"/>
<dbReference type="Proteomes" id="UP000708208">
    <property type="component" value="Unassembled WGS sequence"/>
</dbReference>
<comment type="caution">
    <text evidence="2">The sequence shown here is derived from an EMBL/GenBank/DDBJ whole genome shotgun (WGS) entry which is preliminary data.</text>
</comment>
<dbReference type="AlphaFoldDB" id="A0A8J2LA67"/>
<evidence type="ECO:0008006" key="4">
    <source>
        <dbReference type="Google" id="ProtNLM"/>
    </source>
</evidence>
<keyword evidence="1" id="KW-0732">Signal</keyword>
<feature type="signal peptide" evidence="1">
    <location>
        <begin position="1"/>
        <end position="17"/>
    </location>
</feature>
<gene>
    <name evidence="2" type="ORF">AFUS01_LOCUS38242</name>
</gene>
<keyword evidence="3" id="KW-1185">Reference proteome</keyword>
<evidence type="ECO:0000313" key="3">
    <source>
        <dbReference type="Proteomes" id="UP000708208"/>
    </source>
</evidence>
<evidence type="ECO:0000313" key="2">
    <source>
        <dbReference type="EMBL" id="CAG7828303.1"/>
    </source>
</evidence>
<sequence>MELLTLFIISAISTASGQFLPNSSFFQPAFTECGGVVPINTIYPTSIQYKKDVMYGNNEFCVWTLLHNTKNKIRLVGYQNFSGPYDGLVAYTWAESGLISRKLPGLDIDVTFEPSVSFLAFSSNTAATTGGFDILIQAYGIQGATEERAFHFHSNEGVFTYPESDSGQITYGDNERVSVVVQGQTNAATQTKQIVLRDLDIEPWDDSITVYTLLPHFGAQREVLIGKFSGNQNGVVRNSTTNFVYPNVYLFSSDHKTAGKGFTIQWKNFPHSS</sequence>
<evidence type="ECO:0000256" key="1">
    <source>
        <dbReference type="SAM" id="SignalP"/>
    </source>
</evidence>
<feature type="chain" id="PRO_5035234418" description="CUB-like domain-containing protein" evidence="1">
    <location>
        <begin position="18"/>
        <end position="273"/>
    </location>
</feature>
<organism evidence="2 3">
    <name type="scientific">Allacma fusca</name>
    <dbReference type="NCBI Taxonomy" id="39272"/>
    <lineage>
        <taxon>Eukaryota</taxon>
        <taxon>Metazoa</taxon>
        <taxon>Ecdysozoa</taxon>
        <taxon>Arthropoda</taxon>
        <taxon>Hexapoda</taxon>
        <taxon>Collembola</taxon>
        <taxon>Symphypleona</taxon>
        <taxon>Sminthuridae</taxon>
        <taxon>Allacma</taxon>
    </lineage>
</organism>
<accession>A0A8J2LA67</accession>
<reference evidence="2" key="1">
    <citation type="submission" date="2021-06" db="EMBL/GenBank/DDBJ databases">
        <authorList>
            <person name="Hodson N. C."/>
            <person name="Mongue J. A."/>
            <person name="Jaron S. K."/>
        </authorList>
    </citation>
    <scope>NUCLEOTIDE SEQUENCE</scope>
</reference>
<name>A0A8J2LA67_9HEXA</name>
<dbReference type="EMBL" id="CAJVCH010547040">
    <property type="protein sequence ID" value="CAG7828303.1"/>
    <property type="molecule type" value="Genomic_DNA"/>
</dbReference>
<protein>
    <recommendedName>
        <fullName evidence="4">CUB-like domain-containing protein</fullName>
    </recommendedName>
</protein>